<evidence type="ECO:0000313" key="3">
    <source>
        <dbReference type="Proteomes" id="UP000061018"/>
    </source>
</evidence>
<dbReference type="EMBL" id="CP012382">
    <property type="protein sequence ID" value="AKZ57499.1"/>
    <property type="molecule type" value="Genomic_DNA"/>
</dbReference>
<feature type="region of interest" description="Disordered" evidence="1">
    <location>
        <begin position="15"/>
        <end position="49"/>
    </location>
</feature>
<evidence type="ECO:0000256" key="1">
    <source>
        <dbReference type="SAM" id="MobiDB-lite"/>
    </source>
</evidence>
<accession>A0A0K2AWV3</accession>
<evidence type="ECO:0000313" key="2">
    <source>
        <dbReference type="EMBL" id="AKZ57499.1"/>
    </source>
</evidence>
<gene>
    <name evidence="2" type="ORF">SAM23877_4454</name>
</gene>
<name>A0A0K2AWV3_STRA7</name>
<proteinExistence type="predicted"/>
<organism evidence="2 3">
    <name type="scientific">Streptomyces ambofaciens (strain ATCC 23877 / 3486 / DSM 40053 / JCM 4204 / NBRC 12836 / NRRL B-2516)</name>
    <dbReference type="NCBI Taxonomy" id="278992"/>
    <lineage>
        <taxon>Bacteria</taxon>
        <taxon>Bacillati</taxon>
        <taxon>Actinomycetota</taxon>
        <taxon>Actinomycetes</taxon>
        <taxon>Kitasatosporales</taxon>
        <taxon>Streptomycetaceae</taxon>
        <taxon>Streptomyces</taxon>
    </lineage>
</organism>
<sequence>MAAHLRLTVRRGPCGAAVRAGSRRGRTEGDGPGHGRRNGFGRTAGDRVMSSSLAPIAQSAERLHGKEKVYGSIPYWGSGVKGSRREAGSDRITAV</sequence>
<dbReference type="Proteomes" id="UP000061018">
    <property type="component" value="Chromosome"/>
</dbReference>
<reference evidence="3" key="1">
    <citation type="journal article" date="2015" name="J. Biotechnol.">
        <title>Complete genome sequence of Streptomyces ambofaciens ATCC 23877, the spiramycin producer.</title>
        <authorList>
            <person name="Thibessard A."/>
            <person name="Haas D."/>
            <person name="Gerbaud C."/>
            <person name="Aigle B."/>
            <person name="Lautru S."/>
            <person name="Pernodet J.L."/>
            <person name="Leblond P."/>
        </authorList>
    </citation>
    <scope>NUCLEOTIDE SEQUENCE [LARGE SCALE GENOMIC DNA]</scope>
    <source>
        <strain evidence="3">ATCC 23877 / 3486 / DSM 40053 / JCM 4204 / NBRC 12836 / NRRL B-2516</strain>
    </source>
</reference>
<dbReference type="AlphaFoldDB" id="A0A0K2AWV3"/>
<protein>
    <submittedName>
        <fullName evidence="2">Uncharacterized protein</fullName>
    </submittedName>
</protein>
<dbReference type="KEGG" id="samb:SAM23877_4454"/>